<keyword evidence="4" id="KW-1185">Reference proteome</keyword>
<evidence type="ECO:0000313" key="3">
    <source>
        <dbReference type="EMBL" id="GGC35372.1"/>
    </source>
</evidence>
<dbReference type="InterPro" id="IPR015797">
    <property type="entry name" value="NUDIX_hydrolase-like_dom_sf"/>
</dbReference>
<dbReference type="SUPFAM" id="SSF46785">
    <property type="entry name" value="Winged helix' DNA-binding domain"/>
    <property type="match status" value="1"/>
</dbReference>
<accession>A0ABQ1M893</accession>
<comment type="caution">
    <text evidence="3">The sequence shown here is derived from an EMBL/GenBank/DDBJ whole genome shotgun (WGS) entry which is preliminary data.</text>
</comment>
<dbReference type="Pfam" id="PF00293">
    <property type="entry name" value="NUDIX"/>
    <property type="match status" value="1"/>
</dbReference>
<reference evidence="4" key="1">
    <citation type="journal article" date="2019" name="Int. J. Syst. Evol. Microbiol.">
        <title>The Global Catalogue of Microorganisms (GCM) 10K type strain sequencing project: providing services to taxonomists for standard genome sequencing and annotation.</title>
        <authorList>
            <consortium name="The Broad Institute Genomics Platform"/>
            <consortium name="The Broad Institute Genome Sequencing Center for Infectious Disease"/>
            <person name="Wu L."/>
            <person name="Ma J."/>
        </authorList>
    </citation>
    <scope>NUCLEOTIDE SEQUENCE [LARGE SCALE GENOMIC DNA]</scope>
    <source>
        <strain evidence="4">CGMCC 1.15103</strain>
    </source>
</reference>
<dbReference type="InterPro" id="IPR036388">
    <property type="entry name" value="WH-like_DNA-bd_sf"/>
</dbReference>
<dbReference type="InterPro" id="IPR000086">
    <property type="entry name" value="NUDIX_hydrolase_dom"/>
</dbReference>
<proteinExistence type="predicted"/>
<dbReference type="SUPFAM" id="SSF55811">
    <property type="entry name" value="Nudix"/>
    <property type="match status" value="1"/>
</dbReference>
<evidence type="ECO:0000313" key="4">
    <source>
        <dbReference type="Proteomes" id="UP000602004"/>
    </source>
</evidence>
<protein>
    <submittedName>
        <fullName evidence="3">NUDIX hydrolase</fullName>
    </submittedName>
</protein>
<evidence type="ECO:0000259" key="1">
    <source>
        <dbReference type="Pfam" id="PF00293"/>
    </source>
</evidence>
<feature type="domain" description="Nudix hydrolase" evidence="1">
    <location>
        <begin position="10"/>
        <end position="128"/>
    </location>
</feature>
<dbReference type="InterPro" id="IPR036390">
    <property type="entry name" value="WH_DNA-bd_sf"/>
</dbReference>
<dbReference type="EMBL" id="BMHL01000003">
    <property type="protein sequence ID" value="GGC35372.1"/>
    <property type="molecule type" value="Genomic_DNA"/>
</dbReference>
<dbReference type="Proteomes" id="UP000602004">
    <property type="component" value="Unassembled WGS sequence"/>
</dbReference>
<dbReference type="Gene3D" id="3.90.79.10">
    <property type="entry name" value="Nucleoside Triphosphate Pyrophosphohydrolase"/>
    <property type="match status" value="1"/>
</dbReference>
<keyword evidence="3" id="KW-0378">Hydrolase</keyword>
<name>A0ABQ1M893_9BURK</name>
<dbReference type="GO" id="GO:0016787">
    <property type="term" value="F:hydrolase activity"/>
    <property type="evidence" value="ECO:0007669"/>
    <property type="project" value="UniProtKB-KW"/>
</dbReference>
<evidence type="ECO:0000259" key="2">
    <source>
        <dbReference type="Pfam" id="PF21906"/>
    </source>
</evidence>
<organism evidence="3 4">
    <name type="scientific">Paraburkholderia caffeinilytica</name>
    <dbReference type="NCBI Taxonomy" id="1761016"/>
    <lineage>
        <taxon>Bacteria</taxon>
        <taxon>Pseudomonadati</taxon>
        <taxon>Pseudomonadota</taxon>
        <taxon>Betaproteobacteria</taxon>
        <taxon>Burkholderiales</taxon>
        <taxon>Burkholderiaceae</taxon>
        <taxon>Paraburkholderia</taxon>
    </lineage>
</organism>
<dbReference type="PANTHER" id="PTHR43736">
    <property type="entry name" value="ADP-RIBOSE PYROPHOSPHATASE"/>
    <property type="match status" value="1"/>
</dbReference>
<dbReference type="PANTHER" id="PTHR43736:SF4">
    <property type="entry name" value="SLR1690 PROTEIN"/>
    <property type="match status" value="1"/>
</dbReference>
<sequence>MSDAYPKPDVSVDVVLLTLVEGKLHVALHVRTKRPDKGTLALPGGQVHVDDDDEVDLEATAYRVLREKVGLVPRYLEQLRTFSGRERDPTRGFTVSISHVALIPYEELKAVGDGVFHFYSVDDLPRLAFDHAAQVSEAVQRLRNKASYSTLPCWLLPEAFTLTQLQVVYEQIFGETVKRGTFRSRLGIKVQDVRPGEAVDEAEILVATDQFQGGKQRPARLFKVNRLSLFRRAFW</sequence>
<dbReference type="Gene3D" id="1.10.10.10">
    <property type="entry name" value="Winged helix-like DNA-binding domain superfamily/Winged helix DNA-binding domain"/>
    <property type="match status" value="1"/>
</dbReference>
<dbReference type="InterPro" id="IPR054105">
    <property type="entry name" value="WHD_NrtR"/>
</dbReference>
<dbReference type="Pfam" id="PF21906">
    <property type="entry name" value="WHD_NrtR"/>
    <property type="match status" value="1"/>
</dbReference>
<gene>
    <name evidence="3" type="ORF">GCM10011400_22550</name>
</gene>
<dbReference type="RefSeq" id="WP_115781521.1">
    <property type="nucleotide sequence ID" value="NZ_BMHL01000003.1"/>
</dbReference>
<feature type="domain" description="NrtR DNA-binding winged helix" evidence="2">
    <location>
        <begin position="155"/>
        <end position="186"/>
    </location>
</feature>
<dbReference type="CDD" id="cd18873">
    <property type="entry name" value="NUDIX_NadM_like"/>
    <property type="match status" value="1"/>
</dbReference>